<feature type="compositionally biased region" description="Polar residues" evidence="1">
    <location>
        <begin position="454"/>
        <end position="490"/>
    </location>
</feature>
<feature type="region of interest" description="Disordered" evidence="1">
    <location>
        <begin position="1"/>
        <end position="27"/>
    </location>
</feature>
<feature type="region of interest" description="Disordered" evidence="1">
    <location>
        <begin position="49"/>
        <end position="83"/>
    </location>
</feature>
<evidence type="ECO:0000313" key="2">
    <source>
        <dbReference type="Proteomes" id="UP000887540"/>
    </source>
</evidence>
<organism evidence="2 3">
    <name type="scientific">Acrobeloides nanus</name>
    <dbReference type="NCBI Taxonomy" id="290746"/>
    <lineage>
        <taxon>Eukaryota</taxon>
        <taxon>Metazoa</taxon>
        <taxon>Ecdysozoa</taxon>
        <taxon>Nematoda</taxon>
        <taxon>Chromadorea</taxon>
        <taxon>Rhabditida</taxon>
        <taxon>Tylenchina</taxon>
        <taxon>Cephalobomorpha</taxon>
        <taxon>Cephaloboidea</taxon>
        <taxon>Cephalobidae</taxon>
        <taxon>Acrobeloides</taxon>
    </lineage>
</organism>
<evidence type="ECO:0000256" key="1">
    <source>
        <dbReference type="SAM" id="MobiDB-lite"/>
    </source>
</evidence>
<name>A0A914CQS4_9BILA</name>
<dbReference type="WBParaSite" id="ACRNAN_scaffold13452.g17731.t1">
    <property type="protein sequence ID" value="ACRNAN_scaffold13452.g17731.t1"/>
    <property type="gene ID" value="ACRNAN_scaffold13452.g17731"/>
</dbReference>
<dbReference type="AlphaFoldDB" id="A0A914CQS4"/>
<feature type="compositionally biased region" description="Polar residues" evidence="1">
    <location>
        <begin position="383"/>
        <end position="404"/>
    </location>
</feature>
<feature type="region of interest" description="Disordered" evidence="1">
    <location>
        <begin position="111"/>
        <end position="136"/>
    </location>
</feature>
<feature type="region of interest" description="Disordered" evidence="1">
    <location>
        <begin position="423"/>
        <end position="490"/>
    </location>
</feature>
<feature type="compositionally biased region" description="Polar residues" evidence="1">
    <location>
        <begin position="423"/>
        <end position="446"/>
    </location>
</feature>
<reference evidence="3" key="1">
    <citation type="submission" date="2022-11" db="UniProtKB">
        <authorList>
            <consortium name="WormBaseParasite"/>
        </authorList>
    </citation>
    <scope>IDENTIFICATION</scope>
</reference>
<dbReference type="Proteomes" id="UP000887540">
    <property type="component" value="Unplaced"/>
</dbReference>
<keyword evidence="2" id="KW-1185">Reference proteome</keyword>
<evidence type="ECO:0000313" key="3">
    <source>
        <dbReference type="WBParaSite" id="ACRNAN_scaffold13452.g17731.t1"/>
    </source>
</evidence>
<proteinExistence type="predicted"/>
<feature type="region of interest" description="Disordered" evidence="1">
    <location>
        <begin position="381"/>
        <end position="404"/>
    </location>
</feature>
<protein>
    <submittedName>
        <fullName evidence="3">Uncharacterized protein</fullName>
    </submittedName>
</protein>
<sequence>MVNPIPKRSSRSKSPVPKRIRSPVSDSWEAKAAQFLKSIGDDQAAFKLIQATRAKSPPLNERKTKTAKPPSTTPPPMEPQPTLEERLQKMKQHGLSQETSDAFAAFFAESQKRDSTSTLPKAAKKPHIQRSEDEKNKAELRKMLGVILSMQQLQREGLASMPMFFKVCDEMGINKEEVEKNHMLQQLLTLIAHNTPESQKASSLESMVSSLSAGSRNQAPISSVGNYSNVMSSSSLPTRSGPYGTNISSSMSSGSSFTSAPPEEPFSFVYPGLEDEESDKHKHRPEEVDSVIGRLTYAFGQSNSGASTATNKNLSTYDRFSYGHSEASRPVNSSWQPNYPTIGQSSLNLEAERSSKIPRESIQSKKNDEISVMYESRRAANVNKPTSSSTVGIPQGSLSVTANIPPQSSFDAGYGGSTLRSTTLGNRYSGDQQNTTTGLPTYNAFGSYTPRPGGTTQSSAYGMSGMSTNSTEQMNRQLWNVLNQNPRSNN</sequence>
<feature type="compositionally biased region" description="Basic residues" evidence="1">
    <location>
        <begin position="8"/>
        <end position="21"/>
    </location>
</feature>
<accession>A0A914CQS4</accession>